<evidence type="ECO:0000313" key="1">
    <source>
        <dbReference type="EMBL" id="EPQ50225.1"/>
    </source>
</evidence>
<proteinExistence type="predicted"/>
<reference evidence="1 2" key="1">
    <citation type="journal article" date="2012" name="Science">
        <title>The Paleozoic origin of enzymatic lignin decomposition reconstructed from 31 fungal genomes.</title>
        <authorList>
            <person name="Floudas D."/>
            <person name="Binder M."/>
            <person name="Riley R."/>
            <person name="Barry K."/>
            <person name="Blanchette R.A."/>
            <person name="Henrissat B."/>
            <person name="Martinez A.T."/>
            <person name="Otillar R."/>
            <person name="Spatafora J.W."/>
            <person name="Yadav J.S."/>
            <person name="Aerts A."/>
            <person name="Benoit I."/>
            <person name="Boyd A."/>
            <person name="Carlson A."/>
            <person name="Copeland A."/>
            <person name="Coutinho P.M."/>
            <person name="de Vries R.P."/>
            <person name="Ferreira P."/>
            <person name="Findley K."/>
            <person name="Foster B."/>
            <person name="Gaskell J."/>
            <person name="Glotzer D."/>
            <person name="Gorecki P."/>
            <person name="Heitman J."/>
            <person name="Hesse C."/>
            <person name="Hori C."/>
            <person name="Igarashi K."/>
            <person name="Jurgens J.A."/>
            <person name="Kallen N."/>
            <person name="Kersten P."/>
            <person name="Kohler A."/>
            <person name="Kuees U."/>
            <person name="Kumar T.K.A."/>
            <person name="Kuo A."/>
            <person name="LaButti K."/>
            <person name="Larrondo L.F."/>
            <person name="Lindquist E."/>
            <person name="Ling A."/>
            <person name="Lombard V."/>
            <person name="Lucas S."/>
            <person name="Lundell T."/>
            <person name="Martin R."/>
            <person name="McLaughlin D.J."/>
            <person name="Morgenstern I."/>
            <person name="Morin E."/>
            <person name="Murat C."/>
            <person name="Nagy L.G."/>
            <person name="Nolan M."/>
            <person name="Ohm R.A."/>
            <person name="Patyshakuliyeva A."/>
            <person name="Rokas A."/>
            <person name="Ruiz-Duenas F.J."/>
            <person name="Sabat G."/>
            <person name="Salamov A."/>
            <person name="Samejima M."/>
            <person name="Schmutz J."/>
            <person name="Slot J.C."/>
            <person name="St John F."/>
            <person name="Stenlid J."/>
            <person name="Sun H."/>
            <person name="Sun S."/>
            <person name="Syed K."/>
            <person name="Tsang A."/>
            <person name="Wiebenga A."/>
            <person name="Young D."/>
            <person name="Pisabarro A."/>
            <person name="Eastwood D.C."/>
            <person name="Martin F."/>
            <person name="Cullen D."/>
            <person name="Grigoriev I.V."/>
            <person name="Hibbett D.S."/>
        </authorList>
    </citation>
    <scope>NUCLEOTIDE SEQUENCE [LARGE SCALE GENOMIC DNA]</scope>
    <source>
        <strain evidence="1 2">ATCC 11539</strain>
    </source>
</reference>
<dbReference type="RefSeq" id="XP_007871320.1">
    <property type="nucleotide sequence ID" value="XM_007873129.1"/>
</dbReference>
<dbReference type="OrthoDB" id="3258476at2759"/>
<dbReference type="KEGG" id="gtr:GLOTRDRAFT_22647"/>
<evidence type="ECO:0000313" key="2">
    <source>
        <dbReference type="Proteomes" id="UP000030669"/>
    </source>
</evidence>
<dbReference type="Proteomes" id="UP000030669">
    <property type="component" value="Unassembled WGS sequence"/>
</dbReference>
<dbReference type="eggNOG" id="KOG1121">
    <property type="taxonomic scope" value="Eukaryota"/>
</dbReference>
<dbReference type="HOGENOM" id="CLU_009123_11_0_1"/>
<keyword evidence="2" id="KW-1185">Reference proteome</keyword>
<accession>S7R768</accession>
<organism evidence="1 2">
    <name type="scientific">Gloeophyllum trabeum (strain ATCC 11539 / FP-39264 / Madison 617)</name>
    <name type="common">Brown rot fungus</name>
    <dbReference type="NCBI Taxonomy" id="670483"/>
    <lineage>
        <taxon>Eukaryota</taxon>
        <taxon>Fungi</taxon>
        <taxon>Dikarya</taxon>
        <taxon>Basidiomycota</taxon>
        <taxon>Agaricomycotina</taxon>
        <taxon>Agaricomycetes</taxon>
        <taxon>Gloeophyllales</taxon>
        <taxon>Gloeophyllaceae</taxon>
        <taxon>Gloeophyllum</taxon>
    </lineage>
</organism>
<feature type="non-terminal residue" evidence="1">
    <location>
        <position position="77"/>
    </location>
</feature>
<dbReference type="AlphaFoldDB" id="S7R768"/>
<dbReference type="EMBL" id="KB469323">
    <property type="protein sequence ID" value="EPQ50225.1"/>
    <property type="molecule type" value="Genomic_DNA"/>
</dbReference>
<dbReference type="GeneID" id="19305078"/>
<dbReference type="OMA" id="HERHQAY"/>
<gene>
    <name evidence="1" type="ORF">GLOTRDRAFT_22647</name>
</gene>
<evidence type="ECO:0008006" key="3">
    <source>
        <dbReference type="Google" id="ProtNLM"/>
    </source>
</evidence>
<sequence length="77" mass="8640">NIAATSVNIEHCFSRSRLLLLHTRNRLLSQSTRTLLCLGSWSLMGLVKDEDIRAITVLDDLDGPEEALEDGWDAIPY</sequence>
<protein>
    <recommendedName>
        <fullName evidence="3">HAT C-terminal dimerisation domain-containing protein</fullName>
    </recommendedName>
</protein>
<name>S7R768_GLOTA</name>
<feature type="non-terminal residue" evidence="1">
    <location>
        <position position="1"/>
    </location>
</feature>